<proteinExistence type="predicted"/>
<keyword evidence="3" id="KW-1185">Reference proteome</keyword>
<evidence type="ECO:0000313" key="3">
    <source>
        <dbReference type="Proteomes" id="UP000250235"/>
    </source>
</evidence>
<protein>
    <submittedName>
        <fullName evidence="2">Uncharacterized protein</fullName>
    </submittedName>
</protein>
<sequence length="449" mass="50630">MRVRYCRSPSLPGKKQQQYNKEQLPKYKGAKSQLGNEISTTKLENYLHAQLTAESSSFVISPQRTLASETGLTKTKNSEEERRLILGSDDEIVDSEPVVYGNIVGEAAVEVVDDTAEKDVETVVESVDEPVSLLAVVDVLNEGISTIDDVDIIIERVIAKTAQIQTDEGDKDVDKSDVGEKTVEKADELEQWLNLSYEEFHAQQVVQPVVTTSETDEDMETVEEMETEAVEQFADEAMSLEDILMTIPVECPFPYGNVEITPITLGTTFSIPGVHKGDLYKAGLPKIPATDKGKAPLHERDFLRLREQIIDEVEKFFNSCSLKKLANLKIDESYFDKEAPILSWAETDSTRVALNRKMYILAKYREVLIWKFLEARKINFVPSEGSSATDLKVMEMISDLHMFVVEELKVEIVTHGLRWEKTCCSKIFEGRPRDRGAVIYRTNTNTRST</sequence>
<dbReference type="EMBL" id="KQ986447">
    <property type="protein sequence ID" value="KZV58638.1"/>
    <property type="molecule type" value="Genomic_DNA"/>
</dbReference>
<name>A0A2Z7DFG5_9LAMI</name>
<accession>A0A2Z7DFG5</accession>
<feature type="region of interest" description="Disordered" evidence="1">
    <location>
        <begin position="1"/>
        <end position="33"/>
    </location>
</feature>
<dbReference type="AlphaFoldDB" id="A0A2Z7DFG5"/>
<organism evidence="2 3">
    <name type="scientific">Dorcoceras hygrometricum</name>
    <dbReference type="NCBI Taxonomy" id="472368"/>
    <lineage>
        <taxon>Eukaryota</taxon>
        <taxon>Viridiplantae</taxon>
        <taxon>Streptophyta</taxon>
        <taxon>Embryophyta</taxon>
        <taxon>Tracheophyta</taxon>
        <taxon>Spermatophyta</taxon>
        <taxon>Magnoliopsida</taxon>
        <taxon>eudicotyledons</taxon>
        <taxon>Gunneridae</taxon>
        <taxon>Pentapetalae</taxon>
        <taxon>asterids</taxon>
        <taxon>lamiids</taxon>
        <taxon>Lamiales</taxon>
        <taxon>Gesneriaceae</taxon>
        <taxon>Didymocarpoideae</taxon>
        <taxon>Trichosporeae</taxon>
        <taxon>Loxocarpinae</taxon>
        <taxon>Dorcoceras</taxon>
    </lineage>
</organism>
<reference evidence="2 3" key="1">
    <citation type="journal article" date="2015" name="Proc. Natl. Acad. Sci. U.S.A.">
        <title>The resurrection genome of Boea hygrometrica: A blueprint for survival of dehydration.</title>
        <authorList>
            <person name="Xiao L."/>
            <person name="Yang G."/>
            <person name="Zhang L."/>
            <person name="Yang X."/>
            <person name="Zhao S."/>
            <person name="Ji Z."/>
            <person name="Zhou Q."/>
            <person name="Hu M."/>
            <person name="Wang Y."/>
            <person name="Chen M."/>
            <person name="Xu Y."/>
            <person name="Jin H."/>
            <person name="Xiao X."/>
            <person name="Hu G."/>
            <person name="Bao F."/>
            <person name="Hu Y."/>
            <person name="Wan P."/>
            <person name="Li L."/>
            <person name="Deng X."/>
            <person name="Kuang T."/>
            <person name="Xiang C."/>
            <person name="Zhu J.K."/>
            <person name="Oliver M.J."/>
            <person name="He Y."/>
        </authorList>
    </citation>
    <scope>NUCLEOTIDE SEQUENCE [LARGE SCALE GENOMIC DNA]</scope>
    <source>
        <strain evidence="3">cv. XS01</strain>
    </source>
</reference>
<evidence type="ECO:0000256" key="1">
    <source>
        <dbReference type="SAM" id="MobiDB-lite"/>
    </source>
</evidence>
<evidence type="ECO:0000313" key="2">
    <source>
        <dbReference type="EMBL" id="KZV58638.1"/>
    </source>
</evidence>
<gene>
    <name evidence="2" type="ORF">F511_09063</name>
</gene>
<dbReference type="Proteomes" id="UP000250235">
    <property type="component" value="Unassembled WGS sequence"/>
</dbReference>